<dbReference type="InterPro" id="IPR012677">
    <property type="entry name" value="Nucleotide-bd_a/b_plait_sf"/>
</dbReference>
<comment type="caution">
    <text evidence="3">The sequence shown here is derived from an EMBL/GenBank/DDBJ whole genome shotgun (WGS) entry which is preliminary data.</text>
</comment>
<feature type="compositionally biased region" description="Basic and acidic residues" evidence="2">
    <location>
        <begin position="530"/>
        <end position="541"/>
    </location>
</feature>
<gene>
    <name evidence="3" type="ORF">OFUS_LOCUS8652</name>
</gene>
<dbReference type="PANTHER" id="PTHR16001:SF4">
    <property type="entry name" value="ECTO-NOX DISULFIDE-THIOL EXCHANGER 1-LIKE PROTEIN"/>
    <property type="match status" value="1"/>
</dbReference>
<feature type="region of interest" description="Disordered" evidence="2">
    <location>
        <begin position="16"/>
        <end position="48"/>
    </location>
</feature>
<feature type="coiled-coil region" evidence="1">
    <location>
        <begin position="383"/>
        <end position="414"/>
    </location>
</feature>
<dbReference type="Pfam" id="PF00076">
    <property type="entry name" value="RRM_1"/>
    <property type="match status" value="1"/>
</dbReference>
<feature type="compositionally biased region" description="Gly residues" evidence="2">
    <location>
        <begin position="93"/>
        <end position="116"/>
    </location>
</feature>
<dbReference type="GO" id="GO:0016491">
    <property type="term" value="F:oxidoreductase activity"/>
    <property type="evidence" value="ECO:0007669"/>
    <property type="project" value="InterPro"/>
</dbReference>
<dbReference type="SMART" id="SM00360">
    <property type="entry name" value="RRM"/>
    <property type="match status" value="1"/>
</dbReference>
<dbReference type="GO" id="GO:0007624">
    <property type="term" value="P:ultradian rhythm"/>
    <property type="evidence" value="ECO:0007669"/>
    <property type="project" value="InterPro"/>
</dbReference>
<feature type="compositionally biased region" description="Acidic residues" evidence="2">
    <location>
        <begin position="472"/>
        <end position="483"/>
    </location>
</feature>
<dbReference type="Pfam" id="PF23267">
    <property type="entry name" value="ENOX1"/>
    <property type="match status" value="1"/>
</dbReference>
<proteinExistence type="predicted"/>
<dbReference type="Proteomes" id="UP000749559">
    <property type="component" value="Unassembled WGS sequence"/>
</dbReference>
<feature type="region of interest" description="Disordered" evidence="2">
    <location>
        <begin position="72"/>
        <end position="125"/>
    </location>
</feature>
<protein>
    <submittedName>
        <fullName evidence="3">Uncharacterized protein</fullName>
    </submittedName>
</protein>
<evidence type="ECO:0000256" key="1">
    <source>
        <dbReference type="SAM" id="Coils"/>
    </source>
</evidence>
<dbReference type="AlphaFoldDB" id="A0A8J1UYH0"/>
<sequence length="690" mass="77395">MSNPFAFLGLNIGSQAGGQMMPPGSMPPGGMPPGMAPIPPPQPRMMGHDPLQNNAPLQFNMNKGKPPMPVMGQSGEVMPNQDGDQRQHDDRGGGMAPQGNGGMGPGDGMGPGGGPGPNNMQSPDNNMMGHPGNNMMNQGMQGMGNNMMGSMMGGMPPVNGDPNQMIMMNAMGYNQFGGNMMPMPEPPREPIHFKTFTLLPPPQGAPRPSTRERPPGCRTIFVGGIPDNTTEDMIREMFCNCGEIYSIRLSTKNFAHIRFDSEDAVDKSLYLSGYRMQIENKTDKANSGRIHVDFAQARDDLYEWECQQRALMREQRHRQRVEEDRLRPPSPPPIIHFSDHEASILSEKLKGDETFMSATQALVAWLERGDCNKRNANTFYSMVQSVNSHIRRLLNEKQNQEAELIEIKEKHRNRMQGILRQFEQIDSVFITACKQKAWDHFSKAQRKNLDAWAKQAKETLKSQQENVFAERQDDDMELSDSENDAPATKKSKLGYDPNLVEVNRLRDENESLKCQIEAYKNEVELLKHDSKTDDQLKDKQMKSLQQALQGMQQQLISQKSEMKRDEEELKRLRIEMQMEKQAKKVEGSTSSSGDSSESDAVTKADSSLTSTTAMSDKEGRLIGLISTFLHVHPFGASVDYIWSFLNRVDITLRSSEIEDLLEKLPNVFRQDLHGVGASIEKRWKFVGFEG</sequence>
<evidence type="ECO:0000256" key="2">
    <source>
        <dbReference type="SAM" id="MobiDB-lite"/>
    </source>
</evidence>
<dbReference type="InterPro" id="IPR000504">
    <property type="entry name" value="RRM_dom"/>
</dbReference>
<dbReference type="InterPro" id="IPR035979">
    <property type="entry name" value="RBD_domain_sf"/>
</dbReference>
<dbReference type="Gene3D" id="3.30.70.330">
    <property type="match status" value="1"/>
</dbReference>
<name>A0A8J1UYH0_OWEFU</name>
<feature type="compositionally biased region" description="Low complexity" evidence="2">
    <location>
        <begin position="587"/>
        <end position="599"/>
    </location>
</feature>
<dbReference type="GO" id="GO:0009897">
    <property type="term" value="C:external side of plasma membrane"/>
    <property type="evidence" value="ECO:0007669"/>
    <property type="project" value="InterPro"/>
</dbReference>
<accession>A0A8J1UYH0</accession>
<feature type="compositionally biased region" description="Pro residues" evidence="2">
    <location>
        <begin position="24"/>
        <end position="43"/>
    </location>
</feature>
<dbReference type="OrthoDB" id="10039782at2759"/>
<feature type="compositionally biased region" description="Basic and acidic residues" evidence="2">
    <location>
        <begin position="83"/>
        <end position="92"/>
    </location>
</feature>
<evidence type="ECO:0000313" key="4">
    <source>
        <dbReference type="Proteomes" id="UP000749559"/>
    </source>
</evidence>
<evidence type="ECO:0000313" key="3">
    <source>
        <dbReference type="EMBL" id="CAH1782176.1"/>
    </source>
</evidence>
<feature type="compositionally biased region" description="Low complexity" evidence="2">
    <location>
        <begin position="543"/>
        <end position="559"/>
    </location>
</feature>
<feature type="region of interest" description="Disordered" evidence="2">
    <location>
        <begin position="530"/>
        <end position="566"/>
    </location>
</feature>
<feature type="region of interest" description="Disordered" evidence="2">
    <location>
        <begin position="580"/>
        <end position="611"/>
    </location>
</feature>
<dbReference type="InterPro" id="IPR056611">
    <property type="entry name" value="ENOX1/2_dom"/>
</dbReference>
<dbReference type="PANTHER" id="PTHR16001">
    <property type="entry name" value="ECTO-NOX DISULFIDE-THIOL EXCHANGER"/>
    <property type="match status" value="1"/>
</dbReference>
<dbReference type="PROSITE" id="PS50102">
    <property type="entry name" value="RRM"/>
    <property type="match status" value="1"/>
</dbReference>
<dbReference type="EMBL" id="CAIIXF020000004">
    <property type="protein sequence ID" value="CAH1782176.1"/>
    <property type="molecule type" value="Genomic_DNA"/>
</dbReference>
<organism evidence="3 4">
    <name type="scientific">Owenia fusiformis</name>
    <name type="common">Polychaete worm</name>
    <dbReference type="NCBI Taxonomy" id="6347"/>
    <lineage>
        <taxon>Eukaryota</taxon>
        <taxon>Metazoa</taxon>
        <taxon>Spiralia</taxon>
        <taxon>Lophotrochozoa</taxon>
        <taxon>Annelida</taxon>
        <taxon>Polychaeta</taxon>
        <taxon>Sedentaria</taxon>
        <taxon>Canalipalpata</taxon>
        <taxon>Sabellida</taxon>
        <taxon>Oweniida</taxon>
        <taxon>Oweniidae</taxon>
        <taxon>Owenia</taxon>
    </lineage>
</organism>
<reference evidence="3" key="1">
    <citation type="submission" date="2022-03" db="EMBL/GenBank/DDBJ databases">
        <authorList>
            <person name="Martin C."/>
        </authorList>
    </citation>
    <scope>NUCLEOTIDE SEQUENCE</scope>
</reference>
<dbReference type="GO" id="GO:0003723">
    <property type="term" value="F:RNA binding"/>
    <property type="evidence" value="ECO:0007669"/>
    <property type="project" value="UniProtKB-UniRule"/>
</dbReference>
<dbReference type="InterPro" id="IPR038876">
    <property type="entry name" value="ENOX"/>
</dbReference>
<keyword evidence="4" id="KW-1185">Reference proteome</keyword>
<dbReference type="SUPFAM" id="SSF54928">
    <property type="entry name" value="RNA-binding domain, RBD"/>
    <property type="match status" value="1"/>
</dbReference>
<keyword evidence="1" id="KW-0175">Coiled coil</keyword>
<feature type="region of interest" description="Disordered" evidence="2">
    <location>
        <begin position="462"/>
        <end position="494"/>
    </location>
</feature>